<evidence type="ECO:0000313" key="1">
    <source>
        <dbReference type="EMBL" id="KAI3730956.1"/>
    </source>
</evidence>
<organism evidence="1 2">
    <name type="scientific">Smallanthus sonchifolius</name>
    <dbReference type="NCBI Taxonomy" id="185202"/>
    <lineage>
        <taxon>Eukaryota</taxon>
        <taxon>Viridiplantae</taxon>
        <taxon>Streptophyta</taxon>
        <taxon>Embryophyta</taxon>
        <taxon>Tracheophyta</taxon>
        <taxon>Spermatophyta</taxon>
        <taxon>Magnoliopsida</taxon>
        <taxon>eudicotyledons</taxon>
        <taxon>Gunneridae</taxon>
        <taxon>Pentapetalae</taxon>
        <taxon>asterids</taxon>
        <taxon>campanulids</taxon>
        <taxon>Asterales</taxon>
        <taxon>Asteraceae</taxon>
        <taxon>Asteroideae</taxon>
        <taxon>Heliantheae alliance</taxon>
        <taxon>Millerieae</taxon>
        <taxon>Smallanthus</taxon>
    </lineage>
</organism>
<name>A0ACB9C9K6_9ASTR</name>
<proteinExistence type="predicted"/>
<protein>
    <submittedName>
        <fullName evidence="1">Uncharacterized protein</fullName>
    </submittedName>
</protein>
<reference evidence="1 2" key="2">
    <citation type="journal article" date="2022" name="Mol. Ecol. Resour.">
        <title>The genomes of chicory, endive, great burdock and yacon provide insights into Asteraceae paleo-polyploidization history and plant inulin production.</title>
        <authorList>
            <person name="Fan W."/>
            <person name="Wang S."/>
            <person name="Wang H."/>
            <person name="Wang A."/>
            <person name="Jiang F."/>
            <person name="Liu H."/>
            <person name="Zhao H."/>
            <person name="Xu D."/>
            <person name="Zhang Y."/>
        </authorList>
    </citation>
    <scope>NUCLEOTIDE SEQUENCE [LARGE SCALE GENOMIC DNA]</scope>
    <source>
        <strain evidence="2">cv. Yunnan</strain>
        <tissue evidence="1">Leaves</tissue>
    </source>
</reference>
<gene>
    <name evidence="1" type="ORF">L1987_62137</name>
</gene>
<keyword evidence="2" id="KW-1185">Reference proteome</keyword>
<accession>A0ACB9C9K6</accession>
<dbReference type="Proteomes" id="UP001056120">
    <property type="component" value="Linkage Group LG21"/>
</dbReference>
<comment type="caution">
    <text evidence="1">The sequence shown here is derived from an EMBL/GenBank/DDBJ whole genome shotgun (WGS) entry which is preliminary data.</text>
</comment>
<sequence>MPQKTNDHHSAQPKPGGWKSMPYVLGMESFERLASFGLLANFTVFLMRIFHMNQVSSSYLIYIWSGVGNFTPLIGAYISDAIVGKFWVIAFSSFSSLLGMLTLTLIVAIPALHPASCTPEQSHLNQCEGPTTIHMVVLVLALGLLSIGSGGIRPCSLPFGVDQFDPTTDEGRKGINSFFNWYYTTFTIVLLIALTLVVYIQDSVSWVLGFGIPAILMVCSIVLFFVGAKLYVYVKPEGSVFSGIIQAFFVAYKKRKLKLPKPNEIGIEVTFYDPKGTYDQLPLTDQFRFLNKGGIILDGEINPDGSRISPWKLASIQQIEEVKTLIKVIPILASGIICLVAIVQQGTFTISQALKMNRHLGPHFQIPPGSLTVFSMITIGLWLPFYDRILVPSLRRITKVETGITLLQRIGIGIVFSILSMVVAAIVEKMRRDSALNHNQPDGVAPLSVIWLAPQLILMGFAEAFNIIGQIEFCYKEFPEKMKSFANAMLFVVFGLANYVSSALVMVVHKVTGKHGRPDWLTGNINAGRVDYYYYVIAGLGVANMMYFVVVASRYEYRSKVMEDELKQIHAHTLRTTSTAHPHTLFLHTRILHFSSLHDLDYALLFFHTHIENPNSFAWNTIIRACARSTDRKQEAMLLYLKMLCEGDVTPDKHSFPFVLKACSYLFAMSEGKQLHVHIVKLGLASDMYINNSLMHLYGSCGSLEDTRNVFDEMPERNAGYFRSGQFCDSEHPTCAGLGALSLGMWAHAYVLRRCDPEVADDVLVNNYLLDMYCKCGSLEHAKCIFERMVKRDVTSWNTMIHGFAMHGEVAAALEHLRRMVDEGGLTPNSITFSGVLSTCRHGGMVKEGRKYFTLMTTHYGIEPVLEHYGCLVDLLARAGLIAEALDVVSNMPIKPDVVIWRSILDACSKRSLGIEVSEEMAKKIMESEEGSGVYMLLSRVYAVASKWDEVDAVRKLMVDKGVAKEPGCSTIEIDGVAHEFFAGDMSLSQM</sequence>
<reference evidence="2" key="1">
    <citation type="journal article" date="2022" name="Mol. Ecol. Resour.">
        <title>The genomes of chicory, endive, great burdock and yacon provide insights into Asteraceae palaeo-polyploidization history and plant inulin production.</title>
        <authorList>
            <person name="Fan W."/>
            <person name="Wang S."/>
            <person name="Wang H."/>
            <person name="Wang A."/>
            <person name="Jiang F."/>
            <person name="Liu H."/>
            <person name="Zhao H."/>
            <person name="Xu D."/>
            <person name="Zhang Y."/>
        </authorList>
    </citation>
    <scope>NUCLEOTIDE SEQUENCE [LARGE SCALE GENOMIC DNA]</scope>
    <source>
        <strain evidence="2">cv. Yunnan</strain>
    </source>
</reference>
<dbReference type="EMBL" id="CM042038">
    <property type="protein sequence ID" value="KAI3730956.1"/>
    <property type="molecule type" value="Genomic_DNA"/>
</dbReference>
<evidence type="ECO:0000313" key="2">
    <source>
        <dbReference type="Proteomes" id="UP001056120"/>
    </source>
</evidence>